<keyword evidence="3" id="KW-1185">Reference proteome</keyword>
<reference evidence="2 3" key="1">
    <citation type="submission" date="2019-03" db="EMBL/GenBank/DDBJ databases">
        <title>First draft genome of Liparis tanakae, snailfish: a comprehensive survey of snailfish specific genes.</title>
        <authorList>
            <person name="Kim W."/>
            <person name="Song I."/>
            <person name="Jeong J.-H."/>
            <person name="Kim D."/>
            <person name="Kim S."/>
            <person name="Ryu S."/>
            <person name="Song J.Y."/>
            <person name="Lee S.K."/>
        </authorList>
    </citation>
    <scope>NUCLEOTIDE SEQUENCE [LARGE SCALE GENOMIC DNA]</scope>
    <source>
        <tissue evidence="2">Muscle</tissue>
    </source>
</reference>
<sequence length="67" mass="7182">MGLETLLRTSSVVSPGWMMANTGRLLGRHTQEGVRQTTDRGPTPVPPPNSLISPALPDTIWLPSCSV</sequence>
<dbReference type="AlphaFoldDB" id="A0A4Z2GZK6"/>
<evidence type="ECO:0000313" key="2">
    <source>
        <dbReference type="EMBL" id="TNN59057.1"/>
    </source>
</evidence>
<accession>A0A4Z2GZK6</accession>
<proteinExistence type="predicted"/>
<gene>
    <name evidence="2" type="ORF">EYF80_030691</name>
</gene>
<comment type="caution">
    <text evidence="2">The sequence shown here is derived from an EMBL/GenBank/DDBJ whole genome shotgun (WGS) entry which is preliminary data.</text>
</comment>
<feature type="region of interest" description="Disordered" evidence="1">
    <location>
        <begin position="27"/>
        <end position="53"/>
    </location>
</feature>
<dbReference type="Proteomes" id="UP000314294">
    <property type="component" value="Unassembled WGS sequence"/>
</dbReference>
<evidence type="ECO:0000313" key="3">
    <source>
        <dbReference type="Proteomes" id="UP000314294"/>
    </source>
</evidence>
<protein>
    <submittedName>
        <fullName evidence="2">Uncharacterized protein</fullName>
    </submittedName>
</protein>
<name>A0A4Z2GZK6_9TELE</name>
<evidence type="ECO:0000256" key="1">
    <source>
        <dbReference type="SAM" id="MobiDB-lite"/>
    </source>
</evidence>
<dbReference type="EMBL" id="SRLO01000364">
    <property type="protein sequence ID" value="TNN59057.1"/>
    <property type="molecule type" value="Genomic_DNA"/>
</dbReference>
<organism evidence="2 3">
    <name type="scientific">Liparis tanakae</name>
    <name type="common">Tanaka's snailfish</name>
    <dbReference type="NCBI Taxonomy" id="230148"/>
    <lineage>
        <taxon>Eukaryota</taxon>
        <taxon>Metazoa</taxon>
        <taxon>Chordata</taxon>
        <taxon>Craniata</taxon>
        <taxon>Vertebrata</taxon>
        <taxon>Euteleostomi</taxon>
        <taxon>Actinopterygii</taxon>
        <taxon>Neopterygii</taxon>
        <taxon>Teleostei</taxon>
        <taxon>Neoteleostei</taxon>
        <taxon>Acanthomorphata</taxon>
        <taxon>Eupercaria</taxon>
        <taxon>Perciformes</taxon>
        <taxon>Cottioidei</taxon>
        <taxon>Cottales</taxon>
        <taxon>Liparidae</taxon>
        <taxon>Liparis</taxon>
    </lineage>
</organism>